<dbReference type="Gene3D" id="2.60.200.40">
    <property type="match status" value="1"/>
</dbReference>
<reference evidence="6" key="1">
    <citation type="journal article" date="2019" name="Int. J. Syst. Evol. Microbiol.">
        <title>The Global Catalogue of Microorganisms (GCM) 10K type strain sequencing project: providing services to taxonomists for standard genome sequencing and annotation.</title>
        <authorList>
            <consortium name="The Broad Institute Genomics Platform"/>
            <consortium name="The Broad Institute Genome Sequencing Center for Infectious Disease"/>
            <person name="Wu L."/>
            <person name="Ma J."/>
        </authorList>
    </citation>
    <scope>NUCLEOTIDE SEQUENCE [LARGE SCALE GENOMIC DNA]</scope>
    <source>
        <strain evidence="6">JCM 17316</strain>
    </source>
</reference>
<evidence type="ECO:0000313" key="5">
    <source>
        <dbReference type="EMBL" id="GAA4127195.1"/>
    </source>
</evidence>
<dbReference type="InterPro" id="IPR017438">
    <property type="entry name" value="ATP-NAD_kinase_N"/>
</dbReference>
<keyword evidence="6" id="KW-1185">Reference proteome</keyword>
<evidence type="ECO:0000256" key="2">
    <source>
        <dbReference type="ARBA" id="ARBA00005983"/>
    </source>
</evidence>
<dbReference type="Proteomes" id="UP001500266">
    <property type="component" value="Unassembled WGS sequence"/>
</dbReference>
<gene>
    <name evidence="5" type="ORF">GCM10022416_01650</name>
</gene>
<evidence type="ECO:0000256" key="1">
    <source>
        <dbReference type="ARBA" id="ARBA00001946"/>
    </source>
</evidence>
<accession>A0ABP7XWU3</accession>
<comment type="caution">
    <text evidence="5">The sequence shown here is derived from an EMBL/GenBank/DDBJ whole genome shotgun (WGS) entry which is preliminary data.</text>
</comment>
<keyword evidence="5" id="KW-0808">Transferase</keyword>
<protein>
    <submittedName>
        <fullName evidence="5">Diacylglycerol kinase family protein</fullName>
    </submittedName>
</protein>
<dbReference type="InterPro" id="IPR050187">
    <property type="entry name" value="Lipid_Phosphate_FormReg"/>
</dbReference>
<feature type="region of interest" description="Disordered" evidence="3">
    <location>
        <begin position="1"/>
        <end position="23"/>
    </location>
</feature>
<name>A0ABP7XWU3_9ACTN</name>
<feature type="domain" description="DAGKc" evidence="4">
    <location>
        <begin position="28"/>
        <end position="165"/>
    </location>
</feature>
<dbReference type="InterPro" id="IPR016064">
    <property type="entry name" value="NAD/diacylglycerol_kinase_sf"/>
</dbReference>
<dbReference type="EMBL" id="BAABDO010000002">
    <property type="protein sequence ID" value="GAA4127195.1"/>
    <property type="molecule type" value="Genomic_DNA"/>
</dbReference>
<proteinExistence type="inferred from homology"/>
<dbReference type="Gene3D" id="3.40.50.10330">
    <property type="entry name" value="Probable inorganic polyphosphate/atp-NAD kinase, domain 1"/>
    <property type="match status" value="1"/>
</dbReference>
<comment type="similarity">
    <text evidence="2">Belongs to the diacylglycerol/lipid kinase family.</text>
</comment>
<dbReference type="PANTHER" id="PTHR12358:SF106">
    <property type="entry name" value="LIPID KINASE YEGS"/>
    <property type="match status" value="1"/>
</dbReference>
<dbReference type="PANTHER" id="PTHR12358">
    <property type="entry name" value="SPHINGOSINE KINASE"/>
    <property type="match status" value="1"/>
</dbReference>
<comment type="cofactor">
    <cofactor evidence="1">
        <name>Mg(2+)</name>
        <dbReference type="ChEBI" id="CHEBI:18420"/>
    </cofactor>
</comment>
<evidence type="ECO:0000313" key="6">
    <source>
        <dbReference type="Proteomes" id="UP001500266"/>
    </source>
</evidence>
<dbReference type="PROSITE" id="PS50146">
    <property type="entry name" value="DAGK"/>
    <property type="match status" value="1"/>
</dbReference>
<dbReference type="SMART" id="SM00046">
    <property type="entry name" value="DAGKc"/>
    <property type="match status" value="1"/>
</dbReference>
<dbReference type="Pfam" id="PF00781">
    <property type="entry name" value="DAGK_cat"/>
    <property type="match status" value="1"/>
</dbReference>
<evidence type="ECO:0000256" key="3">
    <source>
        <dbReference type="SAM" id="MobiDB-lite"/>
    </source>
</evidence>
<dbReference type="SUPFAM" id="SSF111331">
    <property type="entry name" value="NAD kinase/diacylglycerol kinase-like"/>
    <property type="match status" value="1"/>
</dbReference>
<keyword evidence="5" id="KW-0418">Kinase</keyword>
<dbReference type="GO" id="GO:0016301">
    <property type="term" value="F:kinase activity"/>
    <property type="evidence" value="ECO:0007669"/>
    <property type="project" value="UniProtKB-KW"/>
</dbReference>
<dbReference type="InterPro" id="IPR001206">
    <property type="entry name" value="Diacylglycerol_kinase_cat_dom"/>
</dbReference>
<evidence type="ECO:0000259" key="4">
    <source>
        <dbReference type="PROSITE" id="PS50146"/>
    </source>
</evidence>
<organism evidence="5 6">
    <name type="scientific">Actinomadura keratinilytica</name>
    <dbReference type="NCBI Taxonomy" id="547461"/>
    <lineage>
        <taxon>Bacteria</taxon>
        <taxon>Bacillati</taxon>
        <taxon>Actinomycetota</taxon>
        <taxon>Actinomycetes</taxon>
        <taxon>Streptosporangiales</taxon>
        <taxon>Thermomonosporaceae</taxon>
        <taxon>Actinomadura</taxon>
    </lineage>
</organism>
<sequence length="343" mass="36776">MHGVQTLRHNQQAYPRAPAPLSPSTDTLNAVRAMLIANPKATSTTRRARDIMLRAFTGDLTVDLAETAHRGHAMELARKAAHEGYDRVVVLGGDGTVNEAVNGLLADGPSPDLPVLAVVPCGSANVFARALGLPGDPLGATRQVLQGLRAGRHRTVGLGTASLPDAPERYFTFNAGVGLDAEVVREVERQRRKGGRAPASLYVRTAIRHFFAGTDRRRPALTLEQAGRPPKAGLFLAFVSNTSPWTFLGPLPVNPSPRANFNKGLDVFAMRSLEAAPALATVAQMMVARTRPVQGRHVVNVHDAAEVTLRAPRPVAYQLDGDYLGETPVITFRAVPKAIRVVI</sequence>